<comment type="similarity">
    <text evidence="1 2">Belongs to the TIFY/JAZ family.</text>
</comment>
<evidence type="ECO:0000256" key="2">
    <source>
        <dbReference type="RuleBase" id="RU369065"/>
    </source>
</evidence>
<keyword evidence="6" id="KW-1185">Reference proteome</keyword>
<keyword evidence="2" id="KW-0539">Nucleus</keyword>
<dbReference type="PANTHER" id="PTHR33077:SF102">
    <property type="entry name" value="PROTEIN TIFY"/>
    <property type="match status" value="1"/>
</dbReference>
<dbReference type="Proteomes" id="UP001174677">
    <property type="component" value="Chromosome 8"/>
</dbReference>
<organism evidence="5 6">
    <name type="scientific">Hevea brasiliensis</name>
    <name type="common">Para rubber tree</name>
    <name type="synonym">Siphonia brasiliensis</name>
    <dbReference type="NCBI Taxonomy" id="3981"/>
    <lineage>
        <taxon>Eukaryota</taxon>
        <taxon>Viridiplantae</taxon>
        <taxon>Streptophyta</taxon>
        <taxon>Embryophyta</taxon>
        <taxon>Tracheophyta</taxon>
        <taxon>Spermatophyta</taxon>
        <taxon>Magnoliopsida</taxon>
        <taxon>eudicotyledons</taxon>
        <taxon>Gunneridae</taxon>
        <taxon>Pentapetalae</taxon>
        <taxon>rosids</taxon>
        <taxon>fabids</taxon>
        <taxon>Malpighiales</taxon>
        <taxon>Euphorbiaceae</taxon>
        <taxon>Crotonoideae</taxon>
        <taxon>Micrandreae</taxon>
        <taxon>Hevea</taxon>
    </lineage>
</organism>
<evidence type="ECO:0000313" key="5">
    <source>
        <dbReference type="EMBL" id="KAJ9174718.1"/>
    </source>
</evidence>
<dbReference type="InterPro" id="IPR010399">
    <property type="entry name" value="Tify_dom"/>
</dbReference>
<protein>
    <recommendedName>
        <fullName evidence="2">Protein TIFY</fullName>
    </recommendedName>
    <alternativeName>
        <fullName evidence="2">Jasmonate ZIM domain-containing protein</fullName>
    </alternativeName>
</protein>
<dbReference type="Pfam" id="PF09425">
    <property type="entry name" value="Jas_motif"/>
    <property type="match status" value="1"/>
</dbReference>
<evidence type="ECO:0000256" key="1">
    <source>
        <dbReference type="ARBA" id="ARBA00008614"/>
    </source>
</evidence>
<dbReference type="InterPro" id="IPR040390">
    <property type="entry name" value="TIFY/JAZ"/>
</dbReference>
<evidence type="ECO:0000313" key="6">
    <source>
        <dbReference type="Proteomes" id="UP001174677"/>
    </source>
</evidence>
<comment type="domain">
    <text evidence="2">The jas domain is required for interaction with COI1.</text>
</comment>
<sequence length="270" mass="30086">MPCRTPTRKEKELIGVEDDQNDNNPQVMASCLDKVAALKKKQHDQQQKMGFHHHQLTDDSRSQTLSMFRKYLCSKTQNSIVGKTIMEESEVIKKKHAATGRPLPPPKSGGHMPRQASLLEQKLLPGIRNEGMQSECDGKSSAAQLTIFYAGAINVYDNVPADKAQAIMLLAGESSMSKPVAVELPRIETKKSPLHCSNLTSVSKLQPDLPIARKLSLQHFLEKRRRRIMSKSPYSTPRAEHNKETKPRADDDGSNGDHSISLSPFPSRLD</sequence>
<keyword evidence="2" id="KW-1184">Jasmonic acid signaling pathway</keyword>
<accession>A0ABQ9M503</accession>
<comment type="function">
    <text evidence="2">Repressor of jasmonate responses.</text>
</comment>
<proteinExistence type="inferred from homology"/>
<feature type="region of interest" description="Disordered" evidence="3">
    <location>
        <begin position="226"/>
        <end position="270"/>
    </location>
</feature>
<comment type="subcellular location">
    <subcellularLocation>
        <location evidence="2">Nucleus</location>
    </subcellularLocation>
</comment>
<dbReference type="InterPro" id="IPR018467">
    <property type="entry name" value="CCT_CS"/>
</dbReference>
<reference evidence="5 6" key="1">
    <citation type="journal article" date="2023" name="Plant Biotechnol. J.">
        <title>Chromosome-level wild Hevea brasiliensis genome provides new tools for genomic-assisted breeding and valuable loci to elevate rubber yield.</title>
        <authorList>
            <person name="Cheng H."/>
            <person name="Song X."/>
            <person name="Hu Y."/>
            <person name="Wu T."/>
            <person name="Yang Q."/>
            <person name="An Z."/>
            <person name="Feng S."/>
            <person name="Deng Z."/>
            <person name="Wu W."/>
            <person name="Zeng X."/>
            <person name="Tu M."/>
            <person name="Wang X."/>
            <person name="Huang H."/>
        </authorList>
    </citation>
    <scope>NUCLEOTIDE SEQUENCE [LARGE SCALE GENOMIC DNA]</scope>
    <source>
        <strain evidence="5">MT/VB/25A 57/8</strain>
    </source>
</reference>
<dbReference type="SMART" id="SM00979">
    <property type="entry name" value="TIFY"/>
    <property type="match status" value="1"/>
</dbReference>
<evidence type="ECO:0000259" key="4">
    <source>
        <dbReference type="PROSITE" id="PS51320"/>
    </source>
</evidence>
<feature type="compositionally biased region" description="Basic and acidic residues" evidence="3">
    <location>
        <begin position="238"/>
        <end position="251"/>
    </location>
</feature>
<dbReference type="EMBL" id="JARPOI010000008">
    <property type="protein sequence ID" value="KAJ9174718.1"/>
    <property type="molecule type" value="Genomic_DNA"/>
</dbReference>
<feature type="domain" description="Tify" evidence="4">
    <location>
        <begin position="138"/>
        <end position="173"/>
    </location>
</feature>
<gene>
    <name evidence="5" type="ORF">P3X46_013333</name>
</gene>
<evidence type="ECO:0000256" key="3">
    <source>
        <dbReference type="SAM" id="MobiDB-lite"/>
    </source>
</evidence>
<dbReference type="PANTHER" id="PTHR33077">
    <property type="entry name" value="PROTEIN TIFY 4A-RELATED-RELATED"/>
    <property type="match status" value="1"/>
</dbReference>
<name>A0ABQ9M503_HEVBR</name>
<dbReference type="PROSITE" id="PS51320">
    <property type="entry name" value="TIFY"/>
    <property type="match status" value="1"/>
</dbReference>
<comment type="caution">
    <text evidence="5">The sequence shown here is derived from an EMBL/GenBank/DDBJ whole genome shotgun (WGS) entry which is preliminary data.</text>
</comment>
<dbReference type="Pfam" id="PF06200">
    <property type="entry name" value="tify"/>
    <property type="match status" value="1"/>
</dbReference>